<evidence type="ECO:0000313" key="1">
    <source>
        <dbReference type="EMBL" id="SER38825.1"/>
    </source>
</evidence>
<organism evidence="1 2">
    <name type="scientific">Butyrivibrio fibrisolvens</name>
    <dbReference type="NCBI Taxonomy" id="831"/>
    <lineage>
        <taxon>Bacteria</taxon>
        <taxon>Bacillati</taxon>
        <taxon>Bacillota</taxon>
        <taxon>Clostridia</taxon>
        <taxon>Lachnospirales</taxon>
        <taxon>Lachnospiraceae</taxon>
        <taxon>Butyrivibrio</taxon>
    </lineage>
</organism>
<dbReference type="eggNOG" id="COG4584">
    <property type="taxonomic scope" value="Bacteria"/>
</dbReference>
<dbReference type="Proteomes" id="UP000182584">
    <property type="component" value="Unassembled WGS sequence"/>
</dbReference>
<dbReference type="EMBL" id="FOGJ01000005">
    <property type="protein sequence ID" value="SER38825.1"/>
    <property type="molecule type" value="Genomic_DNA"/>
</dbReference>
<gene>
    <name evidence="1" type="ORF">SAMN04487884_1051</name>
</gene>
<protein>
    <recommendedName>
        <fullName evidence="3">HTH IS408-type domain-containing protein</fullName>
    </recommendedName>
</protein>
<evidence type="ECO:0000313" key="2">
    <source>
        <dbReference type="Proteomes" id="UP000182584"/>
    </source>
</evidence>
<dbReference type="AlphaFoldDB" id="A0A1H9NT36"/>
<reference evidence="1 2" key="1">
    <citation type="submission" date="2016-10" db="EMBL/GenBank/DDBJ databases">
        <authorList>
            <person name="de Groot N.N."/>
        </authorList>
    </citation>
    <scope>NUCLEOTIDE SEQUENCE [LARGE SCALE GENOMIC DNA]</scope>
    <source>
        <strain evidence="1 2">AR40</strain>
    </source>
</reference>
<accession>A0A1H9NT36</accession>
<feature type="non-terminal residue" evidence="1">
    <location>
        <position position="61"/>
    </location>
</feature>
<sequence length="61" mass="6809">MTKYREILRLKSLGFSERNIALSVPCSRNTVSKVVKSAEEKGISWPLPEGTTDADLEKQLS</sequence>
<name>A0A1H9NT36_BUTFI</name>
<evidence type="ECO:0008006" key="3">
    <source>
        <dbReference type="Google" id="ProtNLM"/>
    </source>
</evidence>
<proteinExistence type="predicted"/>